<dbReference type="STRING" id="75922.BST47_20285"/>
<proteinExistence type="predicted"/>
<dbReference type="GO" id="GO:0016301">
    <property type="term" value="F:kinase activity"/>
    <property type="evidence" value="ECO:0007669"/>
    <property type="project" value="UniProtKB-KW"/>
</dbReference>
<keyword evidence="2" id="KW-0808">Transferase</keyword>
<dbReference type="InterPro" id="IPR007362">
    <property type="entry name" value="DUF429"/>
</dbReference>
<keyword evidence="2" id="KW-0418">Kinase</keyword>
<comment type="caution">
    <text evidence="2">The sequence shown here is derived from an EMBL/GenBank/DDBJ whole genome shotgun (WGS) entry which is preliminary data.</text>
</comment>
<sequence length="284" mass="31310">MYFVGLDLAWGEKNQTGVAAIDADGRLLHVGAAGDDNSIIAAIAPYTGDACLVGIDAPLIVKNATGHRPAEAAYNRDFQRFEAGARPAFTDKPEFKHPRGARIAEALGLDLDPSSDSSRRAIEVFPHPASIVLFNLTKTLKYKRGPFDERKAALLTLMTHIEGLDAATPRLRVNRNVTWVALRKRVEAATRPSQLDRDEDPVDAVICAYVCFYWYDRPEDVTIYGDSESGYIVTPTLPGDHVKKRNQTAAQPGSDDIVARLEQVQQMIERAQRELTAIRRQLGG</sequence>
<reference evidence="2 3" key="1">
    <citation type="submission" date="2017-02" db="EMBL/GenBank/DDBJ databases">
        <title>The new phylogeny of genus Mycobacterium.</title>
        <authorList>
            <person name="Tortoli E."/>
            <person name="Trovato A."/>
            <person name="Cirillo D.M."/>
        </authorList>
    </citation>
    <scope>NUCLEOTIDE SEQUENCE [LARGE SCALE GENOMIC DNA]</scope>
    <source>
        <strain evidence="2 3">DSM 44338</strain>
    </source>
</reference>
<feature type="coiled-coil region" evidence="1">
    <location>
        <begin position="254"/>
        <end position="281"/>
    </location>
</feature>
<gene>
    <name evidence="2" type="ORF">BST47_20285</name>
</gene>
<organism evidence="2 3">
    <name type="scientific">Mycolicibacterium tusciae</name>
    <dbReference type="NCBI Taxonomy" id="75922"/>
    <lineage>
        <taxon>Bacteria</taxon>
        <taxon>Bacillati</taxon>
        <taxon>Actinomycetota</taxon>
        <taxon>Actinomycetes</taxon>
        <taxon>Mycobacteriales</taxon>
        <taxon>Mycobacteriaceae</taxon>
        <taxon>Mycolicibacterium</taxon>
    </lineage>
</organism>
<protein>
    <submittedName>
        <fullName evidence="2">GTP pyrophosphokinase</fullName>
    </submittedName>
</protein>
<dbReference type="Proteomes" id="UP000192411">
    <property type="component" value="Unassembled WGS sequence"/>
</dbReference>
<evidence type="ECO:0000256" key="1">
    <source>
        <dbReference type="SAM" id="Coils"/>
    </source>
</evidence>
<dbReference type="AlphaFoldDB" id="A0A1X0JMQ7"/>
<name>A0A1X0JMQ7_9MYCO</name>
<accession>A0A1X0JMQ7</accession>
<dbReference type="OrthoDB" id="9801824at2"/>
<keyword evidence="3" id="KW-1185">Reference proteome</keyword>
<dbReference type="InterPro" id="IPR008306">
    <property type="entry name" value="UCP018008"/>
</dbReference>
<dbReference type="Pfam" id="PF04250">
    <property type="entry name" value="DUF429"/>
    <property type="match status" value="1"/>
</dbReference>
<dbReference type="RefSeq" id="WP_083127430.1">
    <property type="nucleotide sequence ID" value="NZ_MVIM01000011.1"/>
</dbReference>
<dbReference type="EMBL" id="MVIM01000011">
    <property type="protein sequence ID" value="ORB63477.1"/>
    <property type="molecule type" value="Genomic_DNA"/>
</dbReference>
<evidence type="ECO:0000313" key="3">
    <source>
        <dbReference type="Proteomes" id="UP000192411"/>
    </source>
</evidence>
<evidence type="ECO:0000313" key="2">
    <source>
        <dbReference type="EMBL" id="ORB63477.1"/>
    </source>
</evidence>
<dbReference type="PIRSF" id="PIRSF018008">
    <property type="entry name" value="UCP018008"/>
    <property type="match status" value="1"/>
</dbReference>
<keyword evidence="1" id="KW-0175">Coiled coil</keyword>